<dbReference type="InterPro" id="IPR036179">
    <property type="entry name" value="Ig-like_dom_sf"/>
</dbReference>
<organism evidence="3">
    <name type="scientific">Monodelphis domestica</name>
    <name type="common">Gray short-tailed opossum</name>
    <dbReference type="NCBI Taxonomy" id="13616"/>
    <lineage>
        <taxon>Eukaryota</taxon>
        <taxon>Metazoa</taxon>
        <taxon>Chordata</taxon>
        <taxon>Craniata</taxon>
        <taxon>Vertebrata</taxon>
        <taxon>Euteleostomi</taxon>
        <taxon>Mammalia</taxon>
        <taxon>Metatheria</taxon>
        <taxon>Didelphimorphia</taxon>
        <taxon>Didelphidae</taxon>
        <taxon>Monodelphis</taxon>
    </lineage>
</organism>
<proteinExistence type="predicted"/>
<gene>
    <name evidence="3" type="primary">VpreB3</name>
</gene>
<dbReference type="PROSITE" id="PS50835">
    <property type="entry name" value="IG_LIKE"/>
    <property type="match status" value="1"/>
</dbReference>
<feature type="domain" description="Ig-like" evidence="2">
    <location>
        <begin position="12"/>
        <end position="118"/>
    </location>
</feature>
<dbReference type="Gene3D" id="2.60.40.10">
    <property type="entry name" value="Immunoglobulins"/>
    <property type="match status" value="1"/>
</dbReference>
<feature type="chain" id="PRO_5003707286" evidence="1">
    <location>
        <begin position="19"/>
        <end position="118"/>
    </location>
</feature>
<evidence type="ECO:0000259" key="2">
    <source>
        <dbReference type="PROSITE" id="PS50835"/>
    </source>
</evidence>
<evidence type="ECO:0000256" key="1">
    <source>
        <dbReference type="SAM" id="SignalP"/>
    </source>
</evidence>
<dbReference type="InterPro" id="IPR013783">
    <property type="entry name" value="Ig-like_fold"/>
</dbReference>
<keyword evidence="1" id="KW-0732">Signal</keyword>
<dbReference type="Pfam" id="PF07686">
    <property type="entry name" value="V-set"/>
    <property type="match status" value="1"/>
</dbReference>
<feature type="signal peptide" evidence="1">
    <location>
        <begin position="1"/>
        <end position="18"/>
    </location>
</feature>
<reference evidence="3" key="1">
    <citation type="journal article" date="2012" name="Immunogenetics">
        <title>A VpreB3 homologue in a marsupial, the gray short-tailed opossum, Monodelphis domestica.</title>
        <authorList>
            <person name="Wang X."/>
            <person name="Parra Z.E."/>
            <person name="Miller R.D."/>
        </authorList>
    </citation>
    <scope>NUCLEOTIDE SEQUENCE</scope>
</reference>
<dbReference type="SUPFAM" id="SSF48726">
    <property type="entry name" value="Immunoglobulin"/>
    <property type="match status" value="1"/>
</dbReference>
<dbReference type="InterPro" id="IPR007110">
    <property type="entry name" value="Ig-like_dom"/>
</dbReference>
<protein>
    <submittedName>
        <fullName evidence="3">Pre-B lymphocyte 3 protein</fullName>
    </submittedName>
</protein>
<accession>I7AG26</accession>
<evidence type="ECO:0000313" key="3">
    <source>
        <dbReference type="EMBL" id="AFO37855.1"/>
    </source>
</evidence>
<dbReference type="InterPro" id="IPR050150">
    <property type="entry name" value="IgV_Light_Chain"/>
</dbReference>
<dbReference type="AlphaFoldDB" id="I7AG26"/>
<dbReference type="EMBL" id="JN863116">
    <property type="protein sequence ID" value="AFO37855.1"/>
    <property type="molecule type" value="Genomic_DNA"/>
</dbReference>
<dbReference type="PANTHER" id="PTHR23267">
    <property type="entry name" value="IMMUNOGLOBULIN LIGHT CHAIN"/>
    <property type="match status" value="1"/>
</dbReference>
<sequence>MAPHLLVLLLIPVLLAQSQRAPSQPEALVVFPGQTARLLCSLQPEVAISERGISWFQQFPGSAPRFLLYYYNEEEQERRPGLPERFGASKDATHNACILTISPVQPEDEADYYCSLAY</sequence>
<dbReference type="SMART" id="SM00406">
    <property type="entry name" value="IGv"/>
    <property type="match status" value="1"/>
</dbReference>
<name>I7AG26_MONDO</name>
<dbReference type="InterPro" id="IPR013106">
    <property type="entry name" value="Ig_V-set"/>
</dbReference>